<protein>
    <submittedName>
        <fullName evidence="14">Uncharacterized protein</fullName>
    </submittedName>
</protein>
<evidence type="ECO:0000259" key="12">
    <source>
        <dbReference type="PROSITE" id="PS50923"/>
    </source>
</evidence>
<evidence type="ECO:0000256" key="3">
    <source>
        <dbReference type="ARBA" id="ARBA00022729"/>
    </source>
</evidence>
<evidence type="ECO:0000256" key="4">
    <source>
        <dbReference type="ARBA" id="ARBA00022989"/>
    </source>
</evidence>
<dbReference type="OMA" id="ANENFFE"/>
<dbReference type="InterPro" id="IPR035976">
    <property type="entry name" value="Sushi/SCR/CCP_sf"/>
</dbReference>
<proteinExistence type="predicted"/>
<reference evidence="14" key="2">
    <citation type="submission" date="2021-01" db="UniProtKB">
        <authorList>
            <consortium name="EnsemblMetazoa"/>
        </authorList>
    </citation>
    <scope>IDENTIFICATION</scope>
</reference>
<dbReference type="SUPFAM" id="SSF57535">
    <property type="entry name" value="Complement control module/SCR domain"/>
    <property type="match status" value="2"/>
</dbReference>
<keyword evidence="15" id="KW-1185">Reference proteome</keyword>
<dbReference type="RefSeq" id="XP_030839174.1">
    <property type="nucleotide sequence ID" value="XM_030983314.1"/>
</dbReference>
<keyword evidence="4 10" id="KW-1133">Transmembrane helix</keyword>
<evidence type="ECO:0000256" key="8">
    <source>
        <dbReference type="PROSITE-ProRule" id="PRU00302"/>
    </source>
</evidence>
<comment type="caution">
    <text evidence="8">Lacks conserved residue(s) required for the propagation of feature annotation.</text>
</comment>
<feature type="signal peptide" evidence="11">
    <location>
        <begin position="1"/>
        <end position="22"/>
    </location>
</feature>
<evidence type="ECO:0000313" key="14">
    <source>
        <dbReference type="EnsemblMetazoa" id="XP_030839174"/>
    </source>
</evidence>
<dbReference type="Proteomes" id="UP000007110">
    <property type="component" value="Unassembled WGS sequence"/>
</dbReference>
<feature type="domain" description="Sushi" evidence="12">
    <location>
        <begin position="147"/>
        <end position="209"/>
    </location>
</feature>
<feature type="domain" description="WSC" evidence="13">
    <location>
        <begin position="24"/>
        <end position="143"/>
    </location>
</feature>
<dbReference type="SMART" id="SM00032">
    <property type="entry name" value="CCP"/>
    <property type="match status" value="2"/>
</dbReference>
<dbReference type="InterPro" id="IPR051836">
    <property type="entry name" value="Kremen_rcpt"/>
</dbReference>
<dbReference type="PROSITE" id="PS51212">
    <property type="entry name" value="WSC"/>
    <property type="match status" value="1"/>
</dbReference>
<dbReference type="Gene3D" id="2.10.70.10">
    <property type="entry name" value="Complement Module, domain 1"/>
    <property type="match status" value="1"/>
</dbReference>
<reference evidence="15" key="1">
    <citation type="submission" date="2015-02" db="EMBL/GenBank/DDBJ databases">
        <title>Genome sequencing for Strongylocentrotus purpuratus.</title>
        <authorList>
            <person name="Murali S."/>
            <person name="Liu Y."/>
            <person name="Vee V."/>
            <person name="English A."/>
            <person name="Wang M."/>
            <person name="Skinner E."/>
            <person name="Han Y."/>
            <person name="Muzny D.M."/>
            <person name="Worley K.C."/>
            <person name="Gibbs R.A."/>
        </authorList>
    </citation>
    <scope>NUCLEOTIDE SEQUENCE</scope>
</reference>
<feature type="region of interest" description="Disordered" evidence="9">
    <location>
        <begin position="407"/>
        <end position="437"/>
    </location>
</feature>
<dbReference type="InParanoid" id="A0A7M7NNL0"/>
<evidence type="ECO:0000313" key="15">
    <source>
        <dbReference type="Proteomes" id="UP000007110"/>
    </source>
</evidence>
<keyword evidence="3 11" id="KW-0732">Signal</keyword>
<dbReference type="EnsemblMetazoa" id="XM_030983314">
    <property type="protein sequence ID" value="XP_030839174"/>
    <property type="gene ID" value="LOC755338"/>
</dbReference>
<comment type="subcellular location">
    <subcellularLocation>
        <location evidence="1">Membrane</location>
        <topology evidence="1">Single-pass membrane protein</topology>
    </subcellularLocation>
</comment>
<dbReference type="GeneID" id="755338"/>
<dbReference type="AlphaFoldDB" id="A0A7M7NNL0"/>
<evidence type="ECO:0000256" key="2">
    <source>
        <dbReference type="ARBA" id="ARBA00022692"/>
    </source>
</evidence>
<keyword evidence="5 10" id="KW-0472">Membrane</keyword>
<dbReference type="Pfam" id="PF00084">
    <property type="entry name" value="Sushi"/>
    <property type="match status" value="1"/>
</dbReference>
<keyword evidence="6" id="KW-1015">Disulfide bond</keyword>
<feature type="transmembrane region" description="Helical" evidence="10">
    <location>
        <begin position="366"/>
        <end position="391"/>
    </location>
</feature>
<feature type="compositionally biased region" description="Low complexity" evidence="9">
    <location>
        <begin position="274"/>
        <end position="343"/>
    </location>
</feature>
<keyword evidence="8" id="KW-0768">Sushi</keyword>
<feature type="region of interest" description="Disordered" evidence="9">
    <location>
        <begin position="452"/>
        <end position="474"/>
    </location>
</feature>
<keyword evidence="7" id="KW-0325">Glycoprotein</keyword>
<evidence type="ECO:0000256" key="11">
    <source>
        <dbReference type="SAM" id="SignalP"/>
    </source>
</evidence>
<keyword evidence="2 10" id="KW-0812">Transmembrane</keyword>
<dbReference type="GO" id="GO:0016020">
    <property type="term" value="C:membrane"/>
    <property type="evidence" value="ECO:0007669"/>
    <property type="project" value="UniProtKB-SubCell"/>
</dbReference>
<sequence length="546" mass="58786">MASYIIHILLTFLSLRLRLVFGQDYTYLGCFYDSNRREALPDLIFCDRLRDPYQTCQNVCGPKAQYCQSQQMTVELCRDMCVDQNMKYFGLQAGSQCLCGGFFAPYNVLGQPTGPDDTCNSPCTGNSSEMCGSDFQLSVYQYNESASDCFNPGYVLNGDQSQQDSSFYNASESIDFTAVCPPPSIKNGVASITCTESGNWTDPTPTCTVRCDTPTAPMYANFIAGQTLDNNYAVGDEVLFDCDNDPTKTNQALTCGYYGDWEPMTDCPGPTTLVPSTVTMSTMPPTVSKTTPSQSTDNMASMSSSSPNVPSSSPSSSTSSDSSTSGPTVTMTSSPGGQGSSTPAVTDGGEKTTADSGRNQGDEMDLLPIIIGAAAGVLVVILLIIIVSVCCSRKRKQKTKKIPFNPALGTSFGNPAFEEDEAEQSRRGFVQENDYGDSQTYDVGVSDYAMVVDENNRDPPDGKDSPGAEADGTDDATYAVVNKNRQGSLTSFKPDDQRVNHTSIPQHQNNGINNMYEGNSNSPLVNENAYGDAYYTDPTNQLATPL</sequence>
<feature type="region of interest" description="Disordered" evidence="9">
    <location>
        <begin position="269"/>
        <end position="360"/>
    </location>
</feature>
<dbReference type="SMART" id="SM00321">
    <property type="entry name" value="WSC"/>
    <property type="match status" value="1"/>
</dbReference>
<evidence type="ECO:0000256" key="5">
    <source>
        <dbReference type="ARBA" id="ARBA00023136"/>
    </source>
</evidence>
<dbReference type="PANTHER" id="PTHR24269:SF16">
    <property type="entry name" value="PROTEIN SLG1"/>
    <property type="match status" value="1"/>
</dbReference>
<evidence type="ECO:0000259" key="13">
    <source>
        <dbReference type="PROSITE" id="PS51212"/>
    </source>
</evidence>
<evidence type="ECO:0000256" key="10">
    <source>
        <dbReference type="SAM" id="Phobius"/>
    </source>
</evidence>
<feature type="chain" id="PRO_5029485629" evidence="11">
    <location>
        <begin position="23"/>
        <end position="546"/>
    </location>
</feature>
<dbReference type="PANTHER" id="PTHR24269">
    <property type="entry name" value="KREMEN PROTEIN"/>
    <property type="match status" value="1"/>
</dbReference>
<evidence type="ECO:0000256" key="7">
    <source>
        <dbReference type="ARBA" id="ARBA00023180"/>
    </source>
</evidence>
<dbReference type="InterPro" id="IPR002889">
    <property type="entry name" value="WSC_carb-bd"/>
</dbReference>
<dbReference type="InterPro" id="IPR000436">
    <property type="entry name" value="Sushi_SCR_CCP_dom"/>
</dbReference>
<dbReference type="KEGG" id="spu:755338"/>
<evidence type="ECO:0000256" key="6">
    <source>
        <dbReference type="ARBA" id="ARBA00023157"/>
    </source>
</evidence>
<name>A0A7M7NNL0_STRPU</name>
<dbReference type="OrthoDB" id="6127264at2759"/>
<dbReference type="CDD" id="cd00033">
    <property type="entry name" value="CCP"/>
    <property type="match status" value="1"/>
</dbReference>
<evidence type="ECO:0000256" key="9">
    <source>
        <dbReference type="SAM" id="MobiDB-lite"/>
    </source>
</evidence>
<dbReference type="PROSITE" id="PS50923">
    <property type="entry name" value="SUSHI"/>
    <property type="match status" value="1"/>
</dbReference>
<accession>A0A7M7NNL0</accession>
<organism evidence="14 15">
    <name type="scientific">Strongylocentrotus purpuratus</name>
    <name type="common">Purple sea urchin</name>
    <dbReference type="NCBI Taxonomy" id="7668"/>
    <lineage>
        <taxon>Eukaryota</taxon>
        <taxon>Metazoa</taxon>
        <taxon>Echinodermata</taxon>
        <taxon>Eleutherozoa</taxon>
        <taxon>Echinozoa</taxon>
        <taxon>Echinoidea</taxon>
        <taxon>Euechinoidea</taxon>
        <taxon>Echinacea</taxon>
        <taxon>Camarodonta</taxon>
        <taxon>Echinidea</taxon>
        <taxon>Strongylocentrotidae</taxon>
        <taxon>Strongylocentrotus</taxon>
    </lineage>
</organism>
<evidence type="ECO:0000256" key="1">
    <source>
        <dbReference type="ARBA" id="ARBA00004167"/>
    </source>
</evidence>
<dbReference type="Pfam" id="PF01822">
    <property type="entry name" value="WSC"/>
    <property type="match status" value="1"/>
</dbReference>
<feature type="compositionally biased region" description="Basic and acidic residues" evidence="9">
    <location>
        <begin position="454"/>
        <end position="466"/>
    </location>
</feature>